<dbReference type="Proteomes" id="UP000199236">
    <property type="component" value="Unassembled WGS sequence"/>
</dbReference>
<comment type="subcellular location">
    <subcellularLocation>
        <location evidence="1">Periplasm</location>
    </subcellularLocation>
</comment>
<evidence type="ECO:0000256" key="1">
    <source>
        <dbReference type="ARBA" id="ARBA00004418"/>
    </source>
</evidence>
<dbReference type="SUPFAM" id="SSF53850">
    <property type="entry name" value="Periplasmic binding protein-like II"/>
    <property type="match status" value="1"/>
</dbReference>
<reference evidence="5 6" key="1">
    <citation type="submission" date="2016-10" db="EMBL/GenBank/DDBJ databases">
        <authorList>
            <person name="de Groot N.N."/>
        </authorList>
    </citation>
    <scope>NUCLEOTIDE SEQUENCE [LARGE SCALE GENOMIC DNA]</scope>
    <source>
        <strain evidence="5 6">CGMCC 1.9157</strain>
    </source>
</reference>
<comment type="similarity">
    <text evidence="2">Belongs to the bacterial solute-binding protein 1 family.</text>
</comment>
<proteinExistence type="inferred from homology"/>
<dbReference type="STRING" id="655353.SAMN04488056_10190"/>
<dbReference type="AlphaFoldDB" id="A0A1I4ZHX3"/>
<dbReference type="PANTHER" id="PTHR43649:SF11">
    <property type="entry name" value="ABC TRANSPORTER SUBSTRATE-BINDING PROTEIN YESO-RELATED"/>
    <property type="match status" value="1"/>
</dbReference>
<sequence>MKLKMTILATLMAATSLSVANAADLRMSWWGGNSRHEATQEALKYCGEKLGHTIAPEFTSWNGHLAKVTVQLAGGTEADIMQINWPWLPLFTKDGTGFADLNDYKDIIDLSQWSESELAATSVKGHLQGLPLSITGRVPWFNKTTFDKAGLPLPKSWDDLLAAAKVFQEKLGDGYYPYEATGLTSHGLDARGLIRAYIVQKKGVTMIDPDTLALNFTKEDFVDGLNLYKTFSDEKVIVPWKTVAAAGANVPLHEDPKWADGRIAGTYQWDTTYHKIADPMKEGQELVPAPILKNADATNDGVFRKPSMLFSISKNSENPKAAAEVVNCLLTDTGATDILGTTRGIPASKVAFKHLMDKGAIEPILLKAHNLVLDASGPAISAYFDHPKVEEAFGDAIEMFAYGELTAEEAADEIVMGINEALEKERK</sequence>
<keyword evidence="4" id="KW-0732">Signal</keyword>
<keyword evidence="6" id="KW-1185">Reference proteome</keyword>
<feature type="signal peptide" evidence="4">
    <location>
        <begin position="1"/>
        <end position="22"/>
    </location>
</feature>
<name>A0A1I4ZHX3_9HYPH</name>
<feature type="chain" id="PRO_5011607235" evidence="4">
    <location>
        <begin position="23"/>
        <end position="427"/>
    </location>
</feature>
<evidence type="ECO:0000256" key="2">
    <source>
        <dbReference type="ARBA" id="ARBA00008520"/>
    </source>
</evidence>
<evidence type="ECO:0000256" key="3">
    <source>
        <dbReference type="ARBA" id="ARBA00022764"/>
    </source>
</evidence>
<gene>
    <name evidence="5" type="ORF">SAMN04488056_10190</name>
</gene>
<dbReference type="EMBL" id="FOVR01000001">
    <property type="protein sequence ID" value="SFN49500.1"/>
    <property type="molecule type" value="Genomic_DNA"/>
</dbReference>
<evidence type="ECO:0000313" key="5">
    <source>
        <dbReference type="EMBL" id="SFN49500.1"/>
    </source>
</evidence>
<accession>A0A1I4ZHX3</accession>
<dbReference type="GO" id="GO:0042597">
    <property type="term" value="C:periplasmic space"/>
    <property type="evidence" value="ECO:0007669"/>
    <property type="project" value="UniProtKB-SubCell"/>
</dbReference>
<dbReference type="InterPro" id="IPR050490">
    <property type="entry name" value="Bact_solute-bd_prot1"/>
</dbReference>
<dbReference type="Gene3D" id="3.40.190.10">
    <property type="entry name" value="Periplasmic binding protein-like II"/>
    <property type="match status" value="2"/>
</dbReference>
<protein>
    <submittedName>
        <fullName evidence="5">Oligogalacturonide transport system substrate-binding protein</fullName>
    </submittedName>
</protein>
<dbReference type="InterPro" id="IPR006059">
    <property type="entry name" value="SBP"/>
</dbReference>
<dbReference type="PANTHER" id="PTHR43649">
    <property type="entry name" value="ARABINOSE-BINDING PROTEIN-RELATED"/>
    <property type="match status" value="1"/>
</dbReference>
<evidence type="ECO:0000256" key="4">
    <source>
        <dbReference type="SAM" id="SignalP"/>
    </source>
</evidence>
<organism evidence="5 6">
    <name type="scientific">Cohaesibacter marisflavi</name>
    <dbReference type="NCBI Taxonomy" id="655353"/>
    <lineage>
        <taxon>Bacteria</taxon>
        <taxon>Pseudomonadati</taxon>
        <taxon>Pseudomonadota</taxon>
        <taxon>Alphaproteobacteria</taxon>
        <taxon>Hyphomicrobiales</taxon>
        <taxon>Cohaesibacteraceae</taxon>
    </lineage>
</organism>
<dbReference type="Pfam" id="PF01547">
    <property type="entry name" value="SBP_bac_1"/>
    <property type="match status" value="1"/>
</dbReference>
<evidence type="ECO:0000313" key="6">
    <source>
        <dbReference type="Proteomes" id="UP000199236"/>
    </source>
</evidence>
<keyword evidence="3" id="KW-0574">Periplasm</keyword>